<sequence>MCSKTATPRYISACSDDISGLKKALHEADAVLIGAGAGLSAAAGLTYSGERFRRLFPDFIRAYGITDMYSGGFYPFPTPEERWAWWSRHVWHNRYEPGPLPLYEQLLSLVQGRDCFVLTSNVDHQFRLAGFEKQRLFYMQGDYGLWQCSVPCHESTYENKEAVLAMLKAQKNMRIPSELVPRCPRCGAPMSMNLRCDDTFVEDEGWFAANERYRAFVREHRDCRLLLLELGVGYNTPGIIKYPFWEMARKNPLATYAALNLDTPCIPRELSGRSFWIRRDIGESISALLAPEA</sequence>
<evidence type="ECO:0000313" key="5">
    <source>
        <dbReference type="Proteomes" id="UP000698963"/>
    </source>
</evidence>
<evidence type="ECO:0000313" key="4">
    <source>
        <dbReference type="EMBL" id="HJD98339.1"/>
    </source>
</evidence>
<dbReference type="AlphaFoldDB" id="A0A921AYQ6"/>
<dbReference type="SUPFAM" id="SSF52467">
    <property type="entry name" value="DHS-like NAD/FAD-binding domain"/>
    <property type="match status" value="1"/>
</dbReference>
<dbReference type="Gene3D" id="3.40.50.1220">
    <property type="entry name" value="TPP-binding domain"/>
    <property type="match status" value="1"/>
</dbReference>
<comment type="caution">
    <text evidence="2">Lacks conserved residue(s) required for the propagation of feature annotation.</text>
</comment>
<feature type="binding site" evidence="2">
    <location>
        <position position="183"/>
    </location>
    <ligand>
        <name>Zn(2+)</name>
        <dbReference type="ChEBI" id="CHEBI:29105"/>
    </ligand>
</feature>
<dbReference type="InterPro" id="IPR029035">
    <property type="entry name" value="DHS-like_NAD/FAD-binding_dom"/>
</dbReference>
<feature type="binding site" evidence="2">
    <location>
        <position position="148"/>
    </location>
    <ligand>
        <name>Zn(2+)</name>
        <dbReference type="ChEBI" id="CHEBI:29105"/>
    </ligand>
</feature>
<evidence type="ECO:0000256" key="1">
    <source>
        <dbReference type="ARBA" id="ARBA00023027"/>
    </source>
</evidence>
<gene>
    <name evidence="4" type="ORF">K8W16_11935</name>
</gene>
<accession>A0A921AYQ6</accession>
<protein>
    <recommendedName>
        <fullName evidence="3">Deacetylase sirtuin-type domain-containing protein</fullName>
    </recommendedName>
</protein>
<reference evidence="4" key="1">
    <citation type="journal article" date="2021" name="PeerJ">
        <title>Extensive microbial diversity within the chicken gut microbiome revealed by metagenomics and culture.</title>
        <authorList>
            <person name="Gilroy R."/>
            <person name="Ravi A."/>
            <person name="Getino M."/>
            <person name="Pursley I."/>
            <person name="Horton D.L."/>
            <person name="Alikhan N.F."/>
            <person name="Baker D."/>
            <person name="Gharbi K."/>
            <person name="Hall N."/>
            <person name="Watson M."/>
            <person name="Adriaenssens E.M."/>
            <person name="Foster-Nyarko E."/>
            <person name="Jarju S."/>
            <person name="Secka A."/>
            <person name="Antonio M."/>
            <person name="Oren A."/>
            <person name="Chaudhuri R.R."/>
            <person name="La Ragione R."/>
            <person name="Hildebrand F."/>
            <person name="Pallen M.J."/>
        </authorList>
    </citation>
    <scope>NUCLEOTIDE SEQUENCE</scope>
    <source>
        <strain evidence="4">ChiGjej2B2-19336</strain>
    </source>
</reference>
<dbReference type="InterPro" id="IPR026590">
    <property type="entry name" value="Ssirtuin_cat_dom"/>
</dbReference>
<reference evidence="4" key="2">
    <citation type="submission" date="2021-09" db="EMBL/GenBank/DDBJ databases">
        <authorList>
            <person name="Gilroy R."/>
        </authorList>
    </citation>
    <scope>NUCLEOTIDE SEQUENCE</scope>
    <source>
        <strain evidence="4">ChiGjej2B2-19336</strain>
    </source>
</reference>
<keyword evidence="2" id="KW-0479">Metal-binding</keyword>
<dbReference type="RefSeq" id="WP_304124139.1">
    <property type="nucleotide sequence ID" value="NZ_DYZA01000244.1"/>
</dbReference>
<evidence type="ECO:0000259" key="3">
    <source>
        <dbReference type="PROSITE" id="PS50305"/>
    </source>
</evidence>
<proteinExistence type="predicted"/>
<evidence type="ECO:0000256" key="2">
    <source>
        <dbReference type="PROSITE-ProRule" id="PRU00236"/>
    </source>
</evidence>
<organism evidence="4 5">
    <name type="scientific">Mailhella massiliensis</name>
    <dbReference type="NCBI Taxonomy" id="1903261"/>
    <lineage>
        <taxon>Bacteria</taxon>
        <taxon>Pseudomonadati</taxon>
        <taxon>Thermodesulfobacteriota</taxon>
        <taxon>Desulfovibrionia</taxon>
        <taxon>Desulfovibrionales</taxon>
        <taxon>Desulfovibrionaceae</taxon>
        <taxon>Mailhella</taxon>
    </lineage>
</organism>
<keyword evidence="1" id="KW-0520">NAD</keyword>
<dbReference type="GO" id="GO:0046872">
    <property type="term" value="F:metal ion binding"/>
    <property type="evidence" value="ECO:0007669"/>
    <property type="project" value="UniProtKB-KW"/>
</dbReference>
<feature type="binding site" evidence="2">
    <location>
        <position position="152"/>
    </location>
    <ligand>
        <name>Zn(2+)</name>
        <dbReference type="ChEBI" id="CHEBI:29105"/>
    </ligand>
</feature>
<dbReference type="EMBL" id="DYZA01000244">
    <property type="protein sequence ID" value="HJD98339.1"/>
    <property type="molecule type" value="Genomic_DNA"/>
</dbReference>
<feature type="binding site" evidence="2">
    <location>
        <position position="186"/>
    </location>
    <ligand>
        <name>Zn(2+)</name>
        <dbReference type="ChEBI" id="CHEBI:29105"/>
    </ligand>
</feature>
<comment type="caution">
    <text evidence="4">The sequence shown here is derived from an EMBL/GenBank/DDBJ whole genome shotgun (WGS) entry which is preliminary data.</text>
</comment>
<dbReference type="Proteomes" id="UP000698963">
    <property type="component" value="Unassembled WGS sequence"/>
</dbReference>
<feature type="domain" description="Deacetylase sirtuin-type" evidence="3">
    <location>
        <begin position="11"/>
        <end position="293"/>
    </location>
</feature>
<dbReference type="PROSITE" id="PS50305">
    <property type="entry name" value="SIRTUIN"/>
    <property type="match status" value="1"/>
</dbReference>
<name>A0A921AYQ6_9BACT</name>
<keyword evidence="2" id="KW-0862">Zinc</keyword>